<dbReference type="InterPro" id="IPR025890">
    <property type="entry name" value="Abhydrolase_bac"/>
</dbReference>
<dbReference type="PANTHER" id="PTHR22946:SF8">
    <property type="entry name" value="ACETYL XYLAN ESTERASE DOMAIN-CONTAINING PROTEIN"/>
    <property type="match status" value="1"/>
</dbReference>
<feature type="chain" id="PRO_5021838785" evidence="1">
    <location>
        <begin position="27"/>
        <end position="385"/>
    </location>
</feature>
<dbReference type="AlphaFoldDB" id="A0A517ZKJ6"/>
<gene>
    <name evidence="2" type="ORF">Mal52_14590</name>
</gene>
<evidence type="ECO:0000313" key="3">
    <source>
        <dbReference type="Proteomes" id="UP000319383"/>
    </source>
</evidence>
<evidence type="ECO:0000256" key="1">
    <source>
        <dbReference type="SAM" id="SignalP"/>
    </source>
</evidence>
<reference evidence="2 3" key="1">
    <citation type="submission" date="2019-02" db="EMBL/GenBank/DDBJ databases">
        <title>Deep-cultivation of Planctomycetes and their phenomic and genomic characterization uncovers novel biology.</title>
        <authorList>
            <person name="Wiegand S."/>
            <person name="Jogler M."/>
            <person name="Boedeker C."/>
            <person name="Pinto D."/>
            <person name="Vollmers J."/>
            <person name="Rivas-Marin E."/>
            <person name="Kohn T."/>
            <person name="Peeters S.H."/>
            <person name="Heuer A."/>
            <person name="Rast P."/>
            <person name="Oberbeckmann S."/>
            <person name="Bunk B."/>
            <person name="Jeske O."/>
            <person name="Meyerdierks A."/>
            <person name="Storesund J.E."/>
            <person name="Kallscheuer N."/>
            <person name="Luecker S."/>
            <person name="Lage O.M."/>
            <person name="Pohl T."/>
            <person name="Merkel B.J."/>
            <person name="Hornburger P."/>
            <person name="Mueller R.-W."/>
            <person name="Bruemmer F."/>
            <person name="Labrenz M."/>
            <person name="Spormann A.M."/>
            <person name="Op den Camp H."/>
            <person name="Overmann J."/>
            <person name="Amann R."/>
            <person name="Jetten M.S.M."/>
            <person name="Mascher T."/>
            <person name="Medema M.H."/>
            <person name="Devos D.P."/>
            <person name="Kaster A.-K."/>
            <person name="Ovreas L."/>
            <person name="Rohde M."/>
            <person name="Galperin M.Y."/>
            <person name="Jogler C."/>
        </authorList>
    </citation>
    <scope>NUCLEOTIDE SEQUENCE [LARGE SCALE GENOMIC DNA]</scope>
    <source>
        <strain evidence="2 3">Mal52</strain>
    </source>
</reference>
<dbReference type="Gene3D" id="3.40.50.1820">
    <property type="entry name" value="alpha/beta hydrolase"/>
    <property type="match status" value="1"/>
</dbReference>
<protein>
    <submittedName>
        <fullName evidence="2">Abhydrolase family protein</fullName>
    </submittedName>
</protein>
<dbReference type="KEGG" id="sdyn:Mal52_14590"/>
<dbReference type="InterPro" id="IPR029058">
    <property type="entry name" value="AB_hydrolase_fold"/>
</dbReference>
<keyword evidence="3" id="KW-1185">Reference proteome</keyword>
<dbReference type="Proteomes" id="UP000319383">
    <property type="component" value="Chromosome"/>
</dbReference>
<dbReference type="InterPro" id="IPR050261">
    <property type="entry name" value="FrsA_esterase"/>
</dbReference>
<sequence length="385" mass="43301" precursor="true">MRRNVSQQAGIAIVLCVFLHGSAAMSAETEKTSPKKTEVQQGIAGSFKQLRERFEPELSWNATTPAEHAEWRKSFRDTVVRLLGRMPEKVPLNVVWAEKKEFELFTRHKVYIRSEAEYWVPVYYYVPHKHDEKLPAIVCLHGHSGIEPYIASQRKESIIKSTKRGQLDYAVYFAKHGYVTAAIVMRGFNETADKQDRGVSHVTRSCLQVTMSSYLMGMTTLGLRCWDAMRVIDFLQSQEVVDPDKIGLAGLSGGGAVAMYLPVLEKRIKVAMIAGAFTAFRSTFYATPHCMCQCLPGIMQYGEMSDIVALCAPRPVLLINGTGDTGFPIEDARIGYEKLKRVYSLQGVGENVEADFFEGGHRWSNNKTLDFLAKHFQNPKSKISE</sequence>
<keyword evidence="2" id="KW-0378">Hydrolase</keyword>
<feature type="signal peptide" evidence="1">
    <location>
        <begin position="1"/>
        <end position="26"/>
    </location>
</feature>
<dbReference type="Pfam" id="PF12715">
    <property type="entry name" value="Abhydrolase_7"/>
    <property type="match status" value="1"/>
</dbReference>
<dbReference type="EMBL" id="CP036276">
    <property type="protein sequence ID" value="QDU42988.1"/>
    <property type="molecule type" value="Genomic_DNA"/>
</dbReference>
<dbReference type="PANTHER" id="PTHR22946">
    <property type="entry name" value="DIENELACTONE HYDROLASE DOMAIN-CONTAINING PROTEIN-RELATED"/>
    <property type="match status" value="1"/>
</dbReference>
<keyword evidence="1" id="KW-0732">Signal</keyword>
<dbReference type="GO" id="GO:0016787">
    <property type="term" value="F:hydrolase activity"/>
    <property type="evidence" value="ECO:0007669"/>
    <property type="project" value="UniProtKB-KW"/>
</dbReference>
<dbReference type="RefSeq" id="WP_231962542.1">
    <property type="nucleotide sequence ID" value="NZ_CP036276.1"/>
</dbReference>
<accession>A0A517ZKJ6</accession>
<proteinExistence type="predicted"/>
<dbReference type="SUPFAM" id="SSF53474">
    <property type="entry name" value="alpha/beta-Hydrolases"/>
    <property type="match status" value="1"/>
</dbReference>
<organism evidence="2 3">
    <name type="scientific">Symmachiella dynata</name>
    <dbReference type="NCBI Taxonomy" id="2527995"/>
    <lineage>
        <taxon>Bacteria</taxon>
        <taxon>Pseudomonadati</taxon>
        <taxon>Planctomycetota</taxon>
        <taxon>Planctomycetia</taxon>
        <taxon>Planctomycetales</taxon>
        <taxon>Planctomycetaceae</taxon>
        <taxon>Symmachiella</taxon>
    </lineage>
</organism>
<name>A0A517ZKJ6_9PLAN</name>
<evidence type="ECO:0000313" key="2">
    <source>
        <dbReference type="EMBL" id="QDU42988.1"/>
    </source>
</evidence>